<feature type="transmembrane region" description="Helical" evidence="1">
    <location>
        <begin position="145"/>
        <end position="167"/>
    </location>
</feature>
<feature type="transmembrane region" description="Helical" evidence="1">
    <location>
        <begin position="104"/>
        <end position="124"/>
    </location>
</feature>
<feature type="transmembrane region" description="Helical" evidence="1">
    <location>
        <begin position="27"/>
        <end position="51"/>
    </location>
</feature>
<evidence type="ECO:0000313" key="3">
    <source>
        <dbReference type="Proteomes" id="UP000272942"/>
    </source>
</evidence>
<organism evidence="4">
    <name type="scientific">Echinostoma caproni</name>
    <dbReference type="NCBI Taxonomy" id="27848"/>
    <lineage>
        <taxon>Eukaryota</taxon>
        <taxon>Metazoa</taxon>
        <taxon>Spiralia</taxon>
        <taxon>Lophotrochozoa</taxon>
        <taxon>Platyhelminthes</taxon>
        <taxon>Trematoda</taxon>
        <taxon>Digenea</taxon>
        <taxon>Plagiorchiida</taxon>
        <taxon>Echinostomata</taxon>
        <taxon>Echinostomatoidea</taxon>
        <taxon>Echinostomatidae</taxon>
        <taxon>Echinostoma</taxon>
    </lineage>
</organism>
<keyword evidence="1" id="KW-0812">Transmembrane</keyword>
<evidence type="ECO:0000313" key="2">
    <source>
        <dbReference type="EMBL" id="VDP74446.1"/>
    </source>
</evidence>
<accession>A0A183ADN3</accession>
<keyword evidence="1" id="KW-1133">Transmembrane helix</keyword>
<proteinExistence type="predicted"/>
<evidence type="ECO:0000313" key="4">
    <source>
        <dbReference type="WBParaSite" id="ECPE_0000508001-mRNA-1"/>
    </source>
</evidence>
<reference evidence="4" key="1">
    <citation type="submission" date="2016-06" db="UniProtKB">
        <authorList>
            <consortium name="WormBaseParasite"/>
        </authorList>
    </citation>
    <scope>IDENTIFICATION</scope>
</reference>
<keyword evidence="3" id="KW-1185">Reference proteome</keyword>
<dbReference type="WBParaSite" id="ECPE_0000508001-mRNA-1">
    <property type="protein sequence ID" value="ECPE_0000508001-mRNA-1"/>
    <property type="gene ID" value="ECPE_0000508001"/>
</dbReference>
<feature type="transmembrane region" description="Helical" evidence="1">
    <location>
        <begin position="304"/>
        <end position="328"/>
    </location>
</feature>
<dbReference type="SUPFAM" id="SSF81321">
    <property type="entry name" value="Family A G protein-coupled receptor-like"/>
    <property type="match status" value="1"/>
</dbReference>
<feature type="transmembrane region" description="Helical" evidence="1">
    <location>
        <begin position="264"/>
        <end position="288"/>
    </location>
</feature>
<name>A0A183ADN3_9TREM</name>
<dbReference type="Gene3D" id="1.20.1070.10">
    <property type="entry name" value="Rhodopsin 7-helix transmembrane proteins"/>
    <property type="match status" value="1"/>
</dbReference>
<dbReference type="EMBL" id="UZAN01041918">
    <property type="protein sequence ID" value="VDP74446.1"/>
    <property type="molecule type" value="Genomic_DNA"/>
</dbReference>
<keyword evidence="1" id="KW-0472">Membrane</keyword>
<reference evidence="2 3" key="2">
    <citation type="submission" date="2018-11" db="EMBL/GenBank/DDBJ databases">
        <authorList>
            <consortium name="Pathogen Informatics"/>
        </authorList>
    </citation>
    <scope>NUCLEOTIDE SEQUENCE [LARGE SCALE GENOMIC DNA]</scope>
    <source>
        <strain evidence="2 3">Egypt</strain>
    </source>
</reference>
<feature type="transmembrane region" description="Helical" evidence="1">
    <location>
        <begin position="63"/>
        <end position="84"/>
    </location>
</feature>
<protein>
    <submittedName>
        <fullName evidence="4">G_PROTEIN_RECEP_F1_2 domain-containing protein</fullName>
    </submittedName>
</protein>
<dbReference type="AlphaFoldDB" id="A0A183ADN3"/>
<dbReference type="Proteomes" id="UP000272942">
    <property type="component" value="Unassembled WGS sequence"/>
</dbReference>
<sequence>MAVATINLTVNMTIMGDMNASIAVNEWVLIVSTCVLLSFDTVISFYTALALTQTRIDSALSKILMYNHNVFNGTFCIVVSYLLVSLNFTFPYGAPSGDPFVCRVVQSGFLVDLSSTAVICNVICQCADRFWASIYVKSYRSRTKLYIIACYVFIPAYSILVSGLRFFQTNMVNGLCAPLVESTMKHVLATMELILLYFLPVVIVIMMTIPVVWQLRQSIIGIGRNNNNNTSSSSRSASQQPNSIETALTNEDLKSAFMVAQRGVFLHALVVAIELTVLLFIIIILLALDKLQLIKYGAASPIRTYYYCFISLFSTFNSFVTILTVTALRRTVVRHWQNCKEKLVHSQTRCQCLHRESN</sequence>
<feature type="transmembrane region" description="Helical" evidence="1">
    <location>
        <begin position="187"/>
        <end position="213"/>
    </location>
</feature>
<evidence type="ECO:0000256" key="1">
    <source>
        <dbReference type="SAM" id="Phobius"/>
    </source>
</evidence>
<gene>
    <name evidence="2" type="ORF">ECPE_LOCUS5068</name>
</gene>